<sequence>MLLLFSLWNLLKRKMLRKPLRLACSLTAAVALLTYGLPVYAATTEAAPVLTSATVNPSSNGGGAAAFLREGKAAPVILRRSYLCGEETQPLGTLSPEDVHRLLLEQPRLTASVEGDSVVLSEQINDLSDACRRSATFGVDSGGSLTLFEGPPKEEKVMKTFYQLDLRYMESSLPKEELDRLMSGIRVQDKDEFNSILSSYDDYALRTSEGAMQRTY</sequence>
<proteinExistence type="predicted"/>
<dbReference type="AlphaFoldDB" id="A0A229P057"/>
<organism evidence="2 3">
    <name type="scientific">Paenibacillus herberti</name>
    <dbReference type="NCBI Taxonomy" id="1619309"/>
    <lineage>
        <taxon>Bacteria</taxon>
        <taxon>Bacillati</taxon>
        <taxon>Bacillota</taxon>
        <taxon>Bacilli</taxon>
        <taxon>Bacillales</taxon>
        <taxon>Paenibacillaceae</taxon>
        <taxon>Paenibacillus</taxon>
    </lineage>
</organism>
<gene>
    <name evidence="2" type="ORF">CGZ75_01100</name>
</gene>
<keyword evidence="3" id="KW-1185">Reference proteome</keyword>
<accession>A0A229P057</accession>
<name>A0A229P057_9BACL</name>
<reference evidence="2 3" key="1">
    <citation type="submission" date="2017-07" db="EMBL/GenBank/DDBJ databases">
        <title>Paenibacillus herberti R33 genome sequencing and assembly.</title>
        <authorList>
            <person name="Su W."/>
        </authorList>
    </citation>
    <scope>NUCLEOTIDE SEQUENCE [LARGE SCALE GENOMIC DNA]</scope>
    <source>
        <strain evidence="2 3">R33</strain>
    </source>
</reference>
<comment type="caution">
    <text evidence="2">The sequence shown here is derived from an EMBL/GenBank/DDBJ whole genome shotgun (WGS) entry which is preliminary data.</text>
</comment>
<dbReference type="Gene3D" id="3.30.70.1740">
    <property type="entry name" value="Bypass-of-forespore C, C-terminal domain"/>
    <property type="match status" value="1"/>
</dbReference>
<evidence type="ECO:0000313" key="3">
    <source>
        <dbReference type="Proteomes" id="UP000215145"/>
    </source>
</evidence>
<dbReference type="RefSeq" id="WP_089522360.1">
    <property type="nucleotide sequence ID" value="NZ_NMUQ01000001.1"/>
</dbReference>
<dbReference type="InterPro" id="IPR038117">
    <property type="entry name" value="BofC_C_sf"/>
</dbReference>
<evidence type="ECO:0000313" key="2">
    <source>
        <dbReference type="EMBL" id="OXM15374.1"/>
    </source>
</evidence>
<feature type="domain" description="Bypass of forespore C C-terminal" evidence="1">
    <location>
        <begin position="125"/>
        <end position="200"/>
    </location>
</feature>
<evidence type="ECO:0000259" key="1">
    <source>
        <dbReference type="Pfam" id="PF08955"/>
    </source>
</evidence>
<dbReference type="InterPro" id="IPR015050">
    <property type="entry name" value="BofC_C"/>
</dbReference>
<protein>
    <recommendedName>
        <fullName evidence="1">Bypass of forespore C C-terminal domain-containing protein</fullName>
    </recommendedName>
</protein>
<dbReference type="EMBL" id="NMUQ01000001">
    <property type="protein sequence ID" value="OXM15374.1"/>
    <property type="molecule type" value="Genomic_DNA"/>
</dbReference>
<dbReference type="Pfam" id="PF08955">
    <property type="entry name" value="BofC_C"/>
    <property type="match status" value="1"/>
</dbReference>
<dbReference type="Proteomes" id="UP000215145">
    <property type="component" value="Unassembled WGS sequence"/>
</dbReference>